<dbReference type="RefSeq" id="XP_066692867.1">
    <property type="nucleotide sequence ID" value="XM_066850629.1"/>
</dbReference>
<feature type="region of interest" description="Disordered" evidence="1">
    <location>
        <begin position="58"/>
        <end position="102"/>
    </location>
</feature>
<reference evidence="2 3" key="1">
    <citation type="submission" date="2023-01" db="EMBL/GenBank/DDBJ databases">
        <title>Analysis of 21 Apiospora genomes using comparative genomics revels a genus with tremendous synthesis potential of carbohydrate active enzymes and secondary metabolites.</title>
        <authorList>
            <person name="Sorensen T."/>
        </authorList>
    </citation>
    <scope>NUCLEOTIDE SEQUENCE [LARGE SCALE GENOMIC DNA]</scope>
    <source>
        <strain evidence="2 3">CBS 24483</strain>
    </source>
</reference>
<keyword evidence="3" id="KW-1185">Reference proteome</keyword>
<proteinExistence type="predicted"/>
<gene>
    <name evidence="2" type="ORF">PG986_014407</name>
</gene>
<protein>
    <submittedName>
        <fullName evidence="2">Uncharacterized protein</fullName>
    </submittedName>
</protein>
<dbReference type="GeneID" id="92083691"/>
<sequence>MSSARLRAETRRTSEWKRRCTSRAGSRCRTLNRIVYAQSELHTFRRVSQLHCRQVPSISRLPRETEPRPSNTIAPPRQSRRFRAQPKVNDANAVEEVDGDTEDEYDTGLEYIAAALTGSEAAASTTNAARRPSSPTESGAAACTHRAQLYDERWKTFRHVSAVSISVEDGGTC</sequence>
<accession>A0ABR1PTW5</accession>
<comment type="caution">
    <text evidence="2">The sequence shown here is derived from an EMBL/GenBank/DDBJ whole genome shotgun (WGS) entry which is preliminary data.</text>
</comment>
<dbReference type="EMBL" id="JAQQWE010000010">
    <property type="protein sequence ID" value="KAK7937539.1"/>
    <property type="molecule type" value="Genomic_DNA"/>
</dbReference>
<organism evidence="2 3">
    <name type="scientific">Apiospora aurea</name>
    <dbReference type="NCBI Taxonomy" id="335848"/>
    <lineage>
        <taxon>Eukaryota</taxon>
        <taxon>Fungi</taxon>
        <taxon>Dikarya</taxon>
        <taxon>Ascomycota</taxon>
        <taxon>Pezizomycotina</taxon>
        <taxon>Sordariomycetes</taxon>
        <taxon>Xylariomycetidae</taxon>
        <taxon>Amphisphaeriales</taxon>
        <taxon>Apiosporaceae</taxon>
        <taxon>Apiospora</taxon>
    </lineage>
</organism>
<evidence type="ECO:0000256" key="1">
    <source>
        <dbReference type="SAM" id="MobiDB-lite"/>
    </source>
</evidence>
<evidence type="ECO:0000313" key="3">
    <source>
        <dbReference type="Proteomes" id="UP001391051"/>
    </source>
</evidence>
<dbReference type="Proteomes" id="UP001391051">
    <property type="component" value="Unassembled WGS sequence"/>
</dbReference>
<feature type="compositionally biased region" description="Acidic residues" evidence="1">
    <location>
        <begin position="93"/>
        <end position="102"/>
    </location>
</feature>
<evidence type="ECO:0000313" key="2">
    <source>
        <dbReference type="EMBL" id="KAK7937539.1"/>
    </source>
</evidence>
<name>A0ABR1PTW5_9PEZI</name>